<sequence>MSTQSSNSRDDMLQFLKERVESHQGISIQKLTGHLSQLAPQLRITISLVKLNSVRSTDEDDVTSLTDVRGTVYRIFHVYGLISIEHPVKTSVYFDVQSFENAKHTNLPSSGLQVGNSVIFDARLGPKDCKAKFRASRVTRASMTTPSSSPCLSLPSANYGRVGDCDTIARLVDQDGTIEMVRSHFGFIKFGRNPGERAFFHADNLDKSLGNQIKNLKGVFTVEDEVRFDAEPSKKPSDKVKWEATTVYLCQSGDGKGTTDLDDEHANEVFLSDDEFDIEDFLLEKMDECKSHEADFNEAPAGYSDWDANSVQVVSNHSPVNGKRNARRLLPEWERRQKLSGEQGFFYPVTQSAGTVKFGVSEEVLVRLVQMVVEELIAKKAKLRVVLREVGVQVADEEPFQSPHSRPYGLVPVLVSSSTQTFSTGGIQ</sequence>
<name>A0A9J6H8D9_HAELO</name>
<dbReference type="AlphaFoldDB" id="A0A9J6H8D9"/>
<evidence type="ECO:0000313" key="2">
    <source>
        <dbReference type="Proteomes" id="UP000821853"/>
    </source>
</evidence>
<evidence type="ECO:0000313" key="1">
    <source>
        <dbReference type="EMBL" id="KAH9383990.1"/>
    </source>
</evidence>
<comment type="caution">
    <text evidence="1">The sequence shown here is derived from an EMBL/GenBank/DDBJ whole genome shotgun (WGS) entry which is preliminary data.</text>
</comment>
<keyword evidence="2" id="KW-1185">Reference proteome</keyword>
<proteinExistence type="predicted"/>
<dbReference type="InterPro" id="IPR012340">
    <property type="entry name" value="NA-bd_OB-fold"/>
</dbReference>
<dbReference type="Proteomes" id="UP000821853">
    <property type="component" value="Unassembled WGS sequence"/>
</dbReference>
<protein>
    <submittedName>
        <fullName evidence="1">Uncharacterized protein</fullName>
    </submittedName>
</protein>
<organism evidence="1 2">
    <name type="scientific">Haemaphysalis longicornis</name>
    <name type="common">Bush tick</name>
    <dbReference type="NCBI Taxonomy" id="44386"/>
    <lineage>
        <taxon>Eukaryota</taxon>
        <taxon>Metazoa</taxon>
        <taxon>Ecdysozoa</taxon>
        <taxon>Arthropoda</taxon>
        <taxon>Chelicerata</taxon>
        <taxon>Arachnida</taxon>
        <taxon>Acari</taxon>
        <taxon>Parasitiformes</taxon>
        <taxon>Ixodida</taxon>
        <taxon>Ixodoidea</taxon>
        <taxon>Ixodidae</taxon>
        <taxon>Haemaphysalinae</taxon>
        <taxon>Haemaphysalis</taxon>
    </lineage>
</organism>
<accession>A0A9J6H8D9</accession>
<dbReference type="EMBL" id="JABSTR010001375">
    <property type="protein sequence ID" value="KAH9383990.1"/>
    <property type="molecule type" value="Genomic_DNA"/>
</dbReference>
<gene>
    <name evidence="1" type="ORF">HPB48_025967</name>
</gene>
<dbReference type="OrthoDB" id="6428282at2759"/>
<dbReference type="VEuPathDB" id="VectorBase:HLOH_064821"/>
<dbReference type="Gene3D" id="2.40.50.140">
    <property type="entry name" value="Nucleic acid-binding proteins"/>
    <property type="match status" value="1"/>
</dbReference>
<reference evidence="1 2" key="1">
    <citation type="journal article" date="2020" name="Cell">
        <title>Large-Scale Comparative Analyses of Tick Genomes Elucidate Their Genetic Diversity and Vector Capacities.</title>
        <authorList>
            <consortium name="Tick Genome and Microbiome Consortium (TIGMIC)"/>
            <person name="Jia N."/>
            <person name="Wang J."/>
            <person name="Shi W."/>
            <person name="Du L."/>
            <person name="Sun Y."/>
            <person name="Zhan W."/>
            <person name="Jiang J.F."/>
            <person name="Wang Q."/>
            <person name="Zhang B."/>
            <person name="Ji P."/>
            <person name="Bell-Sakyi L."/>
            <person name="Cui X.M."/>
            <person name="Yuan T.T."/>
            <person name="Jiang B.G."/>
            <person name="Yang W.F."/>
            <person name="Lam T.T."/>
            <person name="Chang Q.C."/>
            <person name="Ding S.J."/>
            <person name="Wang X.J."/>
            <person name="Zhu J.G."/>
            <person name="Ruan X.D."/>
            <person name="Zhao L."/>
            <person name="Wei J.T."/>
            <person name="Ye R.Z."/>
            <person name="Que T.C."/>
            <person name="Du C.H."/>
            <person name="Zhou Y.H."/>
            <person name="Cheng J.X."/>
            <person name="Dai P.F."/>
            <person name="Guo W.B."/>
            <person name="Han X.H."/>
            <person name="Huang E.J."/>
            <person name="Li L.F."/>
            <person name="Wei W."/>
            <person name="Gao Y.C."/>
            <person name="Liu J.Z."/>
            <person name="Shao H.Z."/>
            <person name="Wang X."/>
            <person name="Wang C.C."/>
            <person name="Yang T.C."/>
            <person name="Huo Q.B."/>
            <person name="Li W."/>
            <person name="Chen H.Y."/>
            <person name="Chen S.E."/>
            <person name="Zhou L.G."/>
            <person name="Ni X.B."/>
            <person name="Tian J.H."/>
            <person name="Sheng Y."/>
            <person name="Liu T."/>
            <person name="Pan Y.S."/>
            <person name="Xia L.Y."/>
            <person name="Li J."/>
            <person name="Zhao F."/>
            <person name="Cao W.C."/>
        </authorList>
    </citation>
    <scope>NUCLEOTIDE SEQUENCE [LARGE SCALE GENOMIC DNA]</scope>
    <source>
        <strain evidence="1">HaeL-2018</strain>
    </source>
</reference>